<dbReference type="InterPro" id="IPR000843">
    <property type="entry name" value="HTH_LacI"/>
</dbReference>
<dbReference type="RefSeq" id="WP_253240395.1">
    <property type="nucleotide sequence ID" value="NZ_JAMYJR010000030.1"/>
</dbReference>
<gene>
    <name evidence="5" type="ORF">M1L60_27340</name>
</gene>
<dbReference type="InterPro" id="IPR046335">
    <property type="entry name" value="LacI/GalR-like_sensor"/>
</dbReference>
<keyword evidence="3" id="KW-0804">Transcription</keyword>
<dbReference type="Proteomes" id="UP001523369">
    <property type="component" value="Unassembled WGS sequence"/>
</dbReference>
<name>A0ABT1DU26_9ACTN</name>
<evidence type="ECO:0000256" key="3">
    <source>
        <dbReference type="ARBA" id="ARBA00023163"/>
    </source>
</evidence>
<dbReference type="CDD" id="cd01392">
    <property type="entry name" value="HTH_LacI"/>
    <property type="match status" value="1"/>
</dbReference>
<organism evidence="5 6">
    <name type="scientific">Paractinoplanes aksuensis</name>
    <dbReference type="NCBI Taxonomy" id="2939490"/>
    <lineage>
        <taxon>Bacteria</taxon>
        <taxon>Bacillati</taxon>
        <taxon>Actinomycetota</taxon>
        <taxon>Actinomycetes</taxon>
        <taxon>Micromonosporales</taxon>
        <taxon>Micromonosporaceae</taxon>
        <taxon>Paractinoplanes</taxon>
    </lineage>
</organism>
<sequence>MSVNLRQVAERAGVSVRTVSNVVSGFALVAPATRERVQRVIDELGYKPNAAARHLRGGRSGLVALVLPEMASPYFGELAGLLADRAEAYAWTLLVQQTGGDAGRERELLDGVRAQAVDGLIMSPWGLSPSDLTRRPGSAPLVLLGEQDAGGLLDHVAIDNVDAATETTRHLIATGRRRIAAIGLQPHLVNGTAARRAEGYRRALAEAGLPALEVPVERLHRADGAAAMTRLHHSGAEVDAVFCFSDQLALGALHVALSRGLNVPGDLAVAGFDDIEDGRFAHPALTTIAPDKPALADAALKCLSDRLADVHAEPKRLVVAHRLEIRASTAARTS</sequence>
<dbReference type="SUPFAM" id="SSF47413">
    <property type="entry name" value="lambda repressor-like DNA-binding domains"/>
    <property type="match status" value="1"/>
</dbReference>
<protein>
    <submittedName>
        <fullName evidence="5">LacI family transcriptional regulator</fullName>
    </submittedName>
</protein>
<dbReference type="InterPro" id="IPR028082">
    <property type="entry name" value="Peripla_BP_I"/>
</dbReference>
<dbReference type="InterPro" id="IPR010982">
    <property type="entry name" value="Lambda_DNA-bd_dom_sf"/>
</dbReference>
<keyword evidence="6" id="KW-1185">Reference proteome</keyword>
<keyword evidence="2" id="KW-0238">DNA-binding</keyword>
<dbReference type="Gene3D" id="1.10.260.40">
    <property type="entry name" value="lambda repressor-like DNA-binding domains"/>
    <property type="match status" value="1"/>
</dbReference>
<evidence type="ECO:0000256" key="1">
    <source>
        <dbReference type="ARBA" id="ARBA00023015"/>
    </source>
</evidence>
<dbReference type="Pfam" id="PF13377">
    <property type="entry name" value="Peripla_BP_3"/>
    <property type="match status" value="1"/>
</dbReference>
<evidence type="ECO:0000313" key="5">
    <source>
        <dbReference type="EMBL" id="MCO8274320.1"/>
    </source>
</evidence>
<dbReference type="Gene3D" id="3.40.50.2300">
    <property type="match status" value="2"/>
</dbReference>
<evidence type="ECO:0000256" key="2">
    <source>
        <dbReference type="ARBA" id="ARBA00023125"/>
    </source>
</evidence>
<accession>A0ABT1DU26</accession>
<evidence type="ECO:0000313" key="6">
    <source>
        <dbReference type="Proteomes" id="UP001523369"/>
    </source>
</evidence>
<dbReference type="CDD" id="cd06267">
    <property type="entry name" value="PBP1_LacI_sugar_binding-like"/>
    <property type="match status" value="1"/>
</dbReference>
<dbReference type="SMART" id="SM00354">
    <property type="entry name" value="HTH_LACI"/>
    <property type="match status" value="1"/>
</dbReference>
<dbReference type="PANTHER" id="PTHR30146:SF153">
    <property type="entry name" value="LACTOSE OPERON REPRESSOR"/>
    <property type="match status" value="1"/>
</dbReference>
<dbReference type="Pfam" id="PF00356">
    <property type="entry name" value="LacI"/>
    <property type="match status" value="1"/>
</dbReference>
<dbReference type="EMBL" id="JAMYJR010000030">
    <property type="protein sequence ID" value="MCO8274320.1"/>
    <property type="molecule type" value="Genomic_DNA"/>
</dbReference>
<dbReference type="SUPFAM" id="SSF53822">
    <property type="entry name" value="Periplasmic binding protein-like I"/>
    <property type="match status" value="1"/>
</dbReference>
<comment type="caution">
    <text evidence="5">The sequence shown here is derived from an EMBL/GenBank/DDBJ whole genome shotgun (WGS) entry which is preliminary data.</text>
</comment>
<dbReference type="PROSITE" id="PS50932">
    <property type="entry name" value="HTH_LACI_2"/>
    <property type="match status" value="1"/>
</dbReference>
<evidence type="ECO:0000259" key="4">
    <source>
        <dbReference type="PROSITE" id="PS50932"/>
    </source>
</evidence>
<dbReference type="PANTHER" id="PTHR30146">
    <property type="entry name" value="LACI-RELATED TRANSCRIPTIONAL REPRESSOR"/>
    <property type="match status" value="1"/>
</dbReference>
<keyword evidence="1" id="KW-0805">Transcription regulation</keyword>
<feature type="domain" description="HTH lacI-type" evidence="4">
    <location>
        <begin position="3"/>
        <end position="57"/>
    </location>
</feature>
<proteinExistence type="predicted"/>
<reference evidence="5 6" key="1">
    <citation type="submission" date="2022-06" db="EMBL/GenBank/DDBJ databases">
        <title>New Species of the Genus Actinoplanes, ActinopZanes ferrugineus.</title>
        <authorList>
            <person name="Ding P."/>
        </authorList>
    </citation>
    <scope>NUCLEOTIDE SEQUENCE [LARGE SCALE GENOMIC DNA]</scope>
    <source>
        <strain evidence="5 6">TRM88003</strain>
    </source>
</reference>